<feature type="domain" description="MADF" evidence="4">
    <location>
        <begin position="11"/>
        <end position="101"/>
    </location>
</feature>
<dbReference type="PANTHER" id="PTHR12243:SF69">
    <property type="entry name" value="SI:CH73-59F11.3"/>
    <property type="match status" value="1"/>
</dbReference>
<comment type="subcellular location">
    <subcellularLocation>
        <location evidence="1">Nucleus</location>
    </subcellularLocation>
</comment>
<name>A0AAU9TPG6_EUPED</name>
<dbReference type="InterPro" id="IPR004210">
    <property type="entry name" value="BESS_motif"/>
</dbReference>
<dbReference type="AlphaFoldDB" id="A0AAU9TPG6"/>
<dbReference type="InterPro" id="IPR006578">
    <property type="entry name" value="MADF-dom"/>
</dbReference>
<dbReference type="GO" id="GO:0006357">
    <property type="term" value="P:regulation of transcription by RNA polymerase II"/>
    <property type="evidence" value="ECO:0007669"/>
    <property type="project" value="TreeGrafter"/>
</dbReference>
<comment type="caution">
    <text evidence="6">The sequence shown here is derived from an EMBL/GenBank/DDBJ whole genome shotgun (WGS) entry which is preliminary data.</text>
</comment>
<feature type="domain" description="BESS" evidence="5">
    <location>
        <begin position="235"/>
        <end position="274"/>
    </location>
</feature>
<gene>
    <name evidence="6" type="ORF">EEDITHA_LOCUS4312</name>
</gene>
<dbReference type="PANTHER" id="PTHR12243">
    <property type="entry name" value="MADF DOMAIN TRANSCRIPTION FACTOR"/>
    <property type="match status" value="1"/>
</dbReference>
<evidence type="ECO:0000259" key="4">
    <source>
        <dbReference type="PROSITE" id="PS51029"/>
    </source>
</evidence>
<sequence>MASFTNENDEFLVDLITRNPPLYDCRLKTYKDNNVRDNIWEYIASKLNKTSDDCRKRWKCIRDSYQRIKRKNKLKTGSAAGGKFKKWPLLDRLCFLEKIPTERRTLCNIDSIETTNDSNSNDSENVSNDDVNCSNKENYVETNSTEMNNEGSSGTVMVGTPTYETDVIERTDDEEPNKKAKRSIGCVLKKRKQSQNSTVQAALLHYWKERDAERRAQIQTLTLQSTSNQEQEPDDDGIKSFCSHVGTMLKKLSPALRVEAKTKVFNLLADYELRSLNQGSINSSSNSPLFEQSSQFSLTNTYSPLSSISSRTSPVQATDLSTSNMLINMQSDVNNSFLYLP</sequence>
<proteinExistence type="predicted"/>
<dbReference type="GO" id="GO:0005667">
    <property type="term" value="C:transcription regulator complex"/>
    <property type="evidence" value="ECO:0007669"/>
    <property type="project" value="TreeGrafter"/>
</dbReference>
<dbReference type="SMART" id="SM00595">
    <property type="entry name" value="MADF"/>
    <property type="match status" value="1"/>
</dbReference>
<evidence type="ECO:0000313" key="6">
    <source>
        <dbReference type="EMBL" id="CAH2088122.1"/>
    </source>
</evidence>
<dbReference type="PROSITE" id="PS50090">
    <property type="entry name" value="MYB_LIKE"/>
    <property type="match status" value="1"/>
</dbReference>
<dbReference type="InterPro" id="IPR001005">
    <property type="entry name" value="SANT/Myb"/>
</dbReference>
<evidence type="ECO:0000259" key="5">
    <source>
        <dbReference type="PROSITE" id="PS51031"/>
    </source>
</evidence>
<keyword evidence="1" id="KW-0539">Nucleus</keyword>
<dbReference type="GO" id="GO:0005634">
    <property type="term" value="C:nucleus"/>
    <property type="evidence" value="ECO:0007669"/>
    <property type="project" value="UniProtKB-SubCell"/>
</dbReference>
<feature type="region of interest" description="Disordered" evidence="2">
    <location>
        <begin position="112"/>
        <end position="134"/>
    </location>
</feature>
<protein>
    <recommendedName>
        <fullName evidence="8">MADF domain-containing protein</fullName>
    </recommendedName>
</protein>
<reference evidence="6" key="1">
    <citation type="submission" date="2022-03" db="EMBL/GenBank/DDBJ databases">
        <authorList>
            <person name="Tunstrom K."/>
        </authorList>
    </citation>
    <scope>NUCLEOTIDE SEQUENCE</scope>
</reference>
<feature type="domain" description="Myb-like" evidence="3">
    <location>
        <begin position="1"/>
        <end position="62"/>
    </location>
</feature>
<dbReference type="PROSITE" id="PS51029">
    <property type="entry name" value="MADF"/>
    <property type="match status" value="1"/>
</dbReference>
<accession>A0AAU9TPG6</accession>
<evidence type="ECO:0008006" key="8">
    <source>
        <dbReference type="Google" id="ProtNLM"/>
    </source>
</evidence>
<evidence type="ECO:0000259" key="3">
    <source>
        <dbReference type="PROSITE" id="PS50090"/>
    </source>
</evidence>
<dbReference type="EMBL" id="CAKOGL010000007">
    <property type="protein sequence ID" value="CAH2088122.1"/>
    <property type="molecule type" value="Genomic_DNA"/>
</dbReference>
<dbReference type="InterPro" id="IPR039353">
    <property type="entry name" value="TF_Adf1"/>
</dbReference>
<dbReference type="Proteomes" id="UP001153954">
    <property type="component" value="Unassembled WGS sequence"/>
</dbReference>
<dbReference type="PROSITE" id="PS51031">
    <property type="entry name" value="BESS"/>
    <property type="match status" value="1"/>
</dbReference>
<evidence type="ECO:0000313" key="7">
    <source>
        <dbReference type="Proteomes" id="UP001153954"/>
    </source>
</evidence>
<dbReference type="GO" id="GO:0003677">
    <property type="term" value="F:DNA binding"/>
    <property type="evidence" value="ECO:0007669"/>
    <property type="project" value="InterPro"/>
</dbReference>
<evidence type="ECO:0000256" key="2">
    <source>
        <dbReference type="SAM" id="MobiDB-lite"/>
    </source>
</evidence>
<dbReference type="Gene3D" id="1.10.10.60">
    <property type="entry name" value="Homeodomain-like"/>
    <property type="match status" value="1"/>
</dbReference>
<keyword evidence="7" id="KW-1185">Reference proteome</keyword>
<organism evidence="6 7">
    <name type="scientific">Euphydryas editha</name>
    <name type="common">Edith's checkerspot</name>
    <dbReference type="NCBI Taxonomy" id="104508"/>
    <lineage>
        <taxon>Eukaryota</taxon>
        <taxon>Metazoa</taxon>
        <taxon>Ecdysozoa</taxon>
        <taxon>Arthropoda</taxon>
        <taxon>Hexapoda</taxon>
        <taxon>Insecta</taxon>
        <taxon>Pterygota</taxon>
        <taxon>Neoptera</taxon>
        <taxon>Endopterygota</taxon>
        <taxon>Lepidoptera</taxon>
        <taxon>Glossata</taxon>
        <taxon>Ditrysia</taxon>
        <taxon>Papilionoidea</taxon>
        <taxon>Nymphalidae</taxon>
        <taxon>Nymphalinae</taxon>
        <taxon>Euphydryas</taxon>
    </lineage>
</organism>
<evidence type="ECO:0000256" key="1">
    <source>
        <dbReference type="PROSITE-ProRule" id="PRU00371"/>
    </source>
</evidence>
<dbReference type="Pfam" id="PF10545">
    <property type="entry name" value="MADF_DNA_bdg"/>
    <property type="match status" value="1"/>
</dbReference>